<dbReference type="AlphaFoldDB" id="A0A6P4EDR1"/>
<dbReference type="SMART" id="SM00355">
    <property type="entry name" value="ZnF_C2H2"/>
    <property type="match status" value="4"/>
</dbReference>
<organism evidence="10">
    <name type="scientific">Drosophila rhopaloa</name>
    <name type="common">Fruit fly</name>
    <dbReference type="NCBI Taxonomy" id="1041015"/>
    <lineage>
        <taxon>Eukaryota</taxon>
        <taxon>Metazoa</taxon>
        <taxon>Ecdysozoa</taxon>
        <taxon>Arthropoda</taxon>
        <taxon>Hexapoda</taxon>
        <taxon>Insecta</taxon>
        <taxon>Pterygota</taxon>
        <taxon>Neoptera</taxon>
        <taxon>Endopterygota</taxon>
        <taxon>Diptera</taxon>
        <taxon>Brachycera</taxon>
        <taxon>Muscomorpha</taxon>
        <taxon>Ephydroidea</taxon>
        <taxon>Drosophilidae</taxon>
        <taxon>Drosophila</taxon>
        <taxon>Sophophora</taxon>
    </lineage>
</organism>
<dbReference type="PANTHER" id="PTHR24403">
    <property type="entry name" value="ZINC FINGER PROTEIN"/>
    <property type="match status" value="1"/>
</dbReference>
<dbReference type="InterPro" id="IPR050688">
    <property type="entry name" value="Zinc_finger/UBP_domain"/>
</dbReference>
<dbReference type="Proteomes" id="UP001652680">
    <property type="component" value="Unassembled WGS sequence"/>
</dbReference>
<evidence type="ECO:0000313" key="8">
    <source>
        <dbReference type="EnsemblMetazoa" id="XP_016974659.1"/>
    </source>
</evidence>
<proteinExistence type="predicted"/>
<name>A0A6P4EDR1_DRORH</name>
<keyword evidence="4" id="KW-0862">Zinc</keyword>
<evidence type="ECO:0000256" key="6">
    <source>
        <dbReference type="SAM" id="Coils"/>
    </source>
</evidence>
<keyword evidence="9" id="KW-1185">Reference proteome</keyword>
<evidence type="ECO:0000256" key="4">
    <source>
        <dbReference type="ARBA" id="ARBA00022833"/>
    </source>
</evidence>
<evidence type="ECO:0000259" key="7">
    <source>
        <dbReference type="PROSITE" id="PS50157"/>
    </source>
</evidence>
<dbReference type="InterPro" id="IPR013087">
    <property type="entry name" value="Znf_C2H2_type"/>
</dbReference>
<dbReference type="PANTHER" id="PTHR24403:SF67">
    <property type="entry name" value="FI01116P-RELATED"/>
    <property type="match status" value="1"/>
</dbReference>
<accession>A0A6P4EDR1</accession>
<keyword evidence="6" id="KW-0175">Coiled coil</keyword>
<feature type="coiled-coil region" evidence="6">
    <location>
        <begin position="153"/>
        <end position="217"/>
    </location>
</feature>
<evidence type="ECO:0000313" key="10">
    <source>
        <dbReference type="RefSeq" id="XP_016974659.1"/>
    </source>
</evidence>
<protein>
    <submittedName>
        <fullName evidence="10">RE1-silencing transcription factor</fullName>
    </submittedName>
</protein>
<dbReference type="Gene3D" id="3.30.160.60">
    <property type="entry name" value="Classic Zinc Finger"/>
    <property type="match status" value="2"/>
</dbReference>
<evidence type="ECO:0000313" key="9">
    <source>
        <dbReference type="Proteomes" id="UP001652680"/>
    </source>
</evidence>
<dbReference type="OMA" id="SVARCPY"/>
<reference evidence="9" key="1">
    <citation type="journal article" date="2021" name="Elife">
        <title>Highly contiguous assemblies of 101 drosophilid genomes.</title>
        <authorList>
            <person name="Kim B.Y."/>
            <person name="Wang J.R."/>
            <person name="Miller D.E."/>
            <person name="Barmina O."/>
            <person name="Delaney E."/>
            <person name="Thompson A."/>
            <person name="Comeault A.A."/>
            <person name="Peede D."/>
            <person name="D'Agostino E.R."/>
            <person name="Pelaez J."/>
            <person name="Aguilar J.M."/>
            <person name="Haji D."/>
            <person name="Matsunaga T."/>
            <person name="Armstrong E.E."/>
            <person name="Zych M."/>
            <person name="Ogawa Y."/>
            <person name="Stamenkovic-Radak M."/>
            <person name="Jelic M."/>
            <person name="Veselinovic M.S."/>
            <person name="Tanaskovic M."/>
            <person name="Eric P."/>
            <person name="Gao J.J."/>
            <person name="Katoh T.K."/>
            <person name="Toda M.J."/>
            <person name="Watabe H."/>
            <person name="Watada M."/>
            <person name="Davis J.S."/>
            <person name="Moyle L.C."/>
            <person name="Manoli G."/>
            <person name="Bertolini E."/>
            <person name="Kostal V."/>
            <person name="Hawley R.S."/>
            <person name="Takahashi A."/>
            <person name="Jones C.D."/>
            <person name="Price D.K."/>
            <person name="Whiteman N."/>
            <person name="Kopp A."/>
            <person name="Matute D.R."/>
            <person name="Petrov D.A."/>
        </authorList>
    </citation>
    <scope>NUCLEOTIDE SEQUENCE [LARGE SCALE GENOMIC DNA]</scope>
</reference>
<dbReference type="EnsemblMetazoa" id="XM_017119170.2">
    <property type="protein sequence ID" value="XP_016974659.1"/>
    <property type="gene ID" value="LOC108041285"/>
</dbReference>
<keyword evidence="1" id="KW-0479">Metal-binding</keyword>
<evidence type="ECO:0000256" key="3">
    <source>
        <dbReference type="ARBA" id="ARBA00022771"/>
    </source>
</evidence>
<reference evidence="10" key="2">
    <citation type="submission" date="2025-04" db="UniProtKB">
        <authorList>
            <consortium name="RefSeq"/>
        </authorList>
    </citation>
    <scope>IDENTIFICATION</scope>
</reference>
<keyword evidence="2" id="KW-0677">Repeat</keyword>
<dbReference type="GeneID" id="108041285"/>
<dbReference type="GO" id="GO:0045944">
    <property type="term" value="P:positive regulation of transcription by RNA polymerase II"/>
    <property type="evidence" value="ECO:0007669"/>
    <property type="project" value="TreeGrafter"/>
</dbReference>
<gene>
    <name evidence="10" type="primary">LOC108041285</name>
    <name evidence="8" type="synonym">108041285</name>
</gene>
<evidence type="ECO:0000256" key="2">
    <source>
        <dbReference type="ARBA" id="ARBA00022737"/>
    </source>
</evidence>
<dbReference type="RefSeq" id="XP_016974659.1">
    <property type="nucleotide sequence ID" value="XM_017119170.1"/>
</dbReference>
<feature type="domain" description="C2H2-type" evidence="7">
    <location>
        <begin position="130"/>
        <end position="158"/>
    </location>
</feature>
<dbReference type="PROSITE" id="PS50157">
    <property type="entry name" value="ZINC_FINGER_C2H2_2"/>
    <property type="match status" value="2"/>
</dbReference>
<feature type="domain" description="C2H2-type" evidence="7">
    <location>
        <begin position="54"/>
        <end position="82"/>
    </location>
</feature>
<evidence type="ECO:0000256" key="1">
    <source>
        <dbReference type="ARBA" id="ARBA00022723"/>
    </source>
</evidence>
<reference evidence="8" key="3">
    <citation type="submission" date="2025-05" db="UniProtKB">
        <authorList>
            <consortium name="EnsemblMetazoa"/>
        </authorList>
    </citation>
    <scope>IDENTIFICATION</scope>
</reference>
<keyword evidence="3 5" id="KW-0863">Zinc-finger</keyword>
<dbReference type="GO" id="GO:0005634">
    <property type="term" value="C:nucleus"/>
    <property type="evidence" value="ECO:0007669"/>
    <property type="project" value="TreeGrafter"/>
</dbReference>
<dbReference type="GO" id="GO:0008270">
    <property type="term" value="F:zinc ion binding"/>
    <property type="evidence" value="ECO:0007669"/>
    <property type="project" value="UniProtKB-KW"/>
</dbReference>
<dbReference type="OrthoDB" id="3561125at2759"/>
<sequence length="496" mass="58139">MLSEDQGSSEEPDGPCAVWKYRCSVARCPYRTNRPYNLWRHEESHSNPIESKLYGCPVCVYSTDKVSNLKRHMSSKHPGAKDRLPETPPLDRTAKIQCQVMGCRYETNRPYDLKRHIMVHNNPEKSHRTYKCSLCTYSSDRKANLKRHHELRHSGIEEAIQTAEELRQELLMEEQMLKEQKLKDQLLEKQNLKDRKLKEQEQNEQKVEDQIVEIQIMEDHLECKDIQLRSKVKVPPALPKSKENLFSSLMEDLVGEEQTEDYVYEPVQKEQPPLITISTCKPQIFQGDINNKQVIAVNVNGQLRWFQSIDPPPGAPTNLELAVDKHAQQEVIAQQQMDELDDELALSLAEQDQQEEFLVEMLTEEKQSPAEKPDMKGLTWSWSTPHGVHHISTAKLEDQEFVKESKTDDTDADFPDWWDDGKYTKMNKNEIFRNQPRKPTQANVQRILRIIYDVYYKPFKEDRKQFETFQIKDSWLCATRMTRMQIIKDMYSKQGT</sequence>
<evidence type="ECO:0000256" key="5">
    <source>
        <dbReference type="PROSITE-ProRule" id="PRU00042"/>
    </source>
</evidence>